<sequence length="80" mass="9109">MARLGWAWYGQVRLGTVWQGKVLKSEEIKGVEEVDIREILVPLAIVCIFKITREEILKSDLESGVKKELLNLLGINTNKE</sequence>
<name>A0A644T384_9ZZZZ</name>
<accession>A0A644T384</accession>
<proteinExistence type="predicted"/>
<dbReference type="EMBL" id="VSSQ01000015">
    <property type="protein sequence ID" value="MPL61373.1"/>
    <property type="molecule type" value="Genomic_DNA"/>
</dbReference>
<reference evidence="1" key="1">
    <citation type="submission" date="2019-08" db="EMBL/GenBank/DDBJ databases">
        <authorList>
            <person name="Kucharzyk K."/>
            <person name="Murdoch R.W."/>
            <person name="Higgins S."/>
            <person name="Loffler F."/>
        </authorList>
    </citation>
    <scope>NUCLEOTIDE SEQUENCE</scope>
</reference>
<comment type="caution">
    <text evidence="1">The sequence shown here is derived from an EMBL/GenBank/DDBJ whole genome shotgun (WGS) entry which is preliminary data.</text>
</comment>
<dbReference type="AlphaFoldDB" id="A0A644T384"/>
<organism evidence="1">
    <name type="scientific">bioreactor metagenome</name>
    <dbReference type="NCBI Taxonomy" id="1076179"/>
    <lineage>
        <taxon>unclassified sequences</taxon>
        <taxon>metagenomes</taxon>
        <taxon>ecological metagenomes</taxon>
    </lineage>
</organism>
<protein>
    <submittedName>
        <fullName evidence="1">Uncharacterized protein</fullName>
    </submittedName>
</protein>
<gene>
    <name evidence="1" type="ORF">SDC9_06944</name>
</gene>
<evidence type="ECO:0000313" key="1">
    <source>
        <dbReference type="EMBL" id="MPL61373.1"/>
    </source>
</evidence>